<dbReference type="PANTHER" id="PTHR18937">
    <property type="entry name" value="STRUCTURAL MAINTENANCE OF CHROMOSOMES SMC FAMILY MEMBER"/>
    <property type="match status" value="1"/>
</dbReference>
<keyword evidence="7" id="KW-1185">Reference proteome</keyword>
<evidence type="ECO:0000313" key="6">
    <source>
        <dbReference type="EMBL" id="MES1920341.1"/>
    </source>
</evidence>
<dbReference type="EMBL" id="JBDODL010000619">
    <property type="protein sequence ID" value="MES1920341.1"/>
    <property type="molecule type" value="Genomic_DNA"/>
</dbReference>
<dbReference type="InterPro" id="IPR010935">
    <property type="entry name" value="SMC_hinge"/>
</dbReference>
<evidence type="ECO:0000259" key="5">
    <source>
        <dbReference type="SMART" id="SM00968"/>
    </source>
</evidence>
<accession>A0ABV2AKY9</accession>
<evidence type="ECO:0000313" key="7">
    <source>
        <dbReference type="Proteomes" id="UP001439008"/>
    </source>
</evidence>
<feature type="region of interest" description="Disordered" evidence="4">
    <location>
        <begin position="173"/>
        <end position="200"/>
    </location>
</feature>
<feature type="compositionally biased region" description="Basic and acidic residues" evidence="4">
    <location>
        <begin position="185"/>
        <end position="200"/>
    </location>
</feature>
<evidence type="ECO:0000256" key="4">
    <source>
        <dbReference type="SAM" id="MobiDB-lite"/>
    </source>
</evidence>
<sequence length="700" mass="78925">RRLGQQLAEARRTRDRSRASAGVLGEVLRLKRSGQLPGIEGRLGSLASIDRKYDVAVSTAAPLLWSVLVDSADTGAACVRHLKDRRLGRANFLLLDKQSHFAEVCGRRVLTPEHVPRLFDLVKTQPRYRTAFYCALRDTLFAEEIEQAVRIASSGGRRWRVVTAIGELLDASGTMSGGGRTKRRGGIEHSGQKPSGHDAGGEKLAVLEAEFDATSERLRKLSSAEKSLADRADLLKTDFERTKLKAKKLQIDLADGREIARSLELKLDKRRRLASESEEEFARKKKASAEELARAEGDLSKAEFDAKNLTEECAELESRLFESGGKDVKRAKEALAKLDNRRDAANSKLAEMNAAVSLGEKNVRRGKAKLADLEKRLSEAREALGKLEKRSTEIEAEAKKLLKAQFEEKKKRGEEQAKINARKEALADLEEEGKRLRLSLVDIEDQLKDFNVNLESNRAKIAAREKKKDELLNKIRRTEEILAEDDSEGFRRFTAPPNDLDAPPGNKNELEADAERLKNEMEEMEPNMAVIEEYRAKLTEYKSRIESLGDATRRADSARHDYDEFRKARFLMSKQTLGVYGWLLGHHEKTEGGLSTAHIGRRRRIGMRGPIRPLFRGNRVFSPPSEKKLEKYLKFVRRRKNVVLVVIGVRLAPFQTDSAVRDGRNRCCTRLQERFHCGPPHPVSAQRRAVCDCQSQTQHV</sequence>
<dbReference type="Proteomes" id="UP001439008">
    <property type="component" value="Unassembled WGS sequence"/>
</dbReference>
<dbReference type="PANTHER" id="PTHR18937:SF172">
    <property type="entry name" value="STRUCTURAL MAINTENANCE OF CHROMOSOMES PROTEIN"/>
    <property type="match status" value="1"/>
</dbReference>
<feature type="domain" description="SMC hinge" evidence="5">
    <location>
        <begin position="37"/>
        <end position="152"/>
    </location>
</feature>
<gene>
    <name evidence="6" type="primary">SMC4_2</name>
    <name evidence="6" type="ORF">MHBO_002022</name>
</gene>
<evidence type="ECO:0000256" key="1">
    <source>
        <dbReference type="ARBA" id="ARBA00022741"/>
    </source>
</evidence>
<keyword evidence="1" id="KW-0547">Nucleotide-binding</keyword>
<proteinExistence type="predicted"/>
<protein>
    <submittedName>
        <fullName evidence="6">Structural maintenance of chromosomes protein 4</fullName>
    </submittedName>
</protein>
<keyword evidence="3" id="KW-0539">Nucleus</keyword>
<name>A0ABV2AKY9_9EUKA</name>
<dbReference type="Gene3D" id="3.30.70.1620">
    <property type="match status" value="1"/>
</dbReference>
<dbReference type="InterPro" id="IPR036277">
    <property type="entry name" value="SMC_hinge_sf"/>
</dbReference>
<dbReference type="SUPFAM" id="SSF75553">
    <property type="entry name" value="Smc hinge domain"/>
    <property type="match status" value="1"/>
</dbReference>
<comment type="caution">
    <text evidence="6">The sequence shown here is derived from an EMBL/GenBank/DDBJ whole genome shotgun (WGS) entry which is preliminary data.</text>
</comment>
<evidence type="ECO:0000256" key="3">
    <source>
        <dbReference type="ARBA" id="ARBA00023242"/>
    </source>
</evidence>
<feature type="non-terminal residue" evidence="6">
    <location>
        <position position="1"/>
    </location>
</feature>
<dbReference type="Pfam" id="PF06470">
    <property type="entry name" value="SMC_hinge"/>
    <property type="match status" value="1"/>
</dbReference>
<organism evidence="6 7">
    <name type="scientific">Bonamia ostreae</name>
    <dbReference type="NCBI Taxonomy" id="126728"/>
    <lineage>
        <taxon>Eukaryota</taxon>
        <taxon>Sar</taxon>
        <taxon>Rhizaria</taxon>
        <taxon>Endomyxa</taxon>
        <taxon>Ascetosporea</taxon>
        <taxon>Haplosporida</taxon>
        <taxon>Bonamia</taxon>
    </lineage>
</organism>
<dbReference type="SMART" id="SM00968">
    <property type="entry name" value="SMC_hinge"/>
    <property type="match status" value="1"/>
</dbReference>
<dbReference type="Gene3D" id="1.20.1060.20">
    <property type="match status" value="1"/>
</dbReference>
<reference evidence="6 7" key="1">
    <citation type="journal article" date="2024" name="BMC Biol.">
        <title>Comparative genomics of Ascetosporea gives new insight into the evolutionary basis for animal parasitism in Rhizaria.</title>
        <authorList>
            <person name="Hiltunen Thoren M."/>
            <person name="Onut-Brannstrom I."/>
            <person name="Alfjorden A."/>
            <person name="Peckova H."/>
            <person name="Swords F."/>
            <person name="Hooper C."/>
            <person name="Holzer A.S."/>
            <person name="Bass D."/>
            <person name="Burki F."/>
        </authorList>
    </citation>
    <scope>NUCLEOTIDE SEQUENCE [LARGE SCALE GENOMIC DNA]</scope>
    <source>
        <strain evidence="6">20-A016</strain>
    </source>
</reference>
<keyword evidence="2" id="KW-0067">ATP-binding</keyword>
<feature type="region of interest" description="Disordered" evidence="4">
    <location>
        <begin position="486"/>
        <end position="507"/>
    </location>
</feature>
<evidence type="ECO:0000256" key="2">
    <source>
        <dbReference type="ARBA" id="ARBA00022840"/>
    </source>
</evidence>